<dbReference type="GO" id="GO:0006313">
    <property type="term" value="P:DNA transposition"/>
    <property type="evidence" value="ECO:0007669"/>
    <property type="project" value="InterPro"/>
</dbReference>
<sequence length="64" mass="7915">MFHQNISRVIRWYKGPCTFEIRNIHAGFSWQTPFYDHIIRNQQLQNIEHYIEANPSEWERIQIL</sequence>
<dbReference type="EMBL" id="CP000383">
    <property type="protein sequence ID" value="ABG60351.1"/>
    <property type="molecule type" value="Genomic_DNA"/>
</dbReference>
<accession>A0A6N4SVJ2</accession>
<evidence type="ECO:0000313" key="1">
    <source>
        <dbReference type="EMBL" id="ABG60351.1"/>
    </source>
</evidence>
<dbReference type="Proteomes" id="UP000001822">
    <property type="component" value="Chromosome"/>
</dbReference>
<dbReference type="AlphaFoldDB" id="A0A6N4SVJ2"/>
<dbReference type="KEGG" id="chu:CHU_3111"/>
<dbReference type="GO" id="GO:0004803">
    <property type="term" value="F:transposase activity"/>
    <property type="evidence" value="ECO:0007669"/>
    <property type="project" value="InterPro"/>
</dbReference>
<dbReference type="GO" id="GO:0003677">
    <property type="term" value="F:DNA binding"/>
    <property type="evidence" value="ECO:0007669"/>
    <property type="project" value="InterPro"/>
</dbReference>
<proteinExistence type="predicted"/>
<gene>
    <name evidence="1" type="ordered locus">CHU_3111</name>
</gene>
<organism evidence="1 2">
    <name type="scientific">Cytophaga hutchinsonii (strain ATCC 33406 / DSM 1761 / CIP 103989 / NBRC 15051 / NCIMB 9469 / D465)</name>
    <dbReference type="NCBI Taxonomy" id="269798"/>
    <lineage>
        <taxon>Bacteria</taxon>
        <taxon>Pseudomonadati</taxon>
        <taxon>Bacteroidota</taxon>
        <taxon>Cytophagia</taxon>
        <taxon>Cytophagales</taxon>
        <taxon>Cytophagaceae</taxon>
        <taxon>Cytophaga</taxon>
    </lineage>
</organism>
<keyword evidence="2" id="KW-1185">Reference proteome</keyword>
<dbReference type="SUPFAM" id="SSF143422">
    <property type="entry name" value="Transposase IS200-like"/>
    <property type="match status" value="1"/>
</dbReference>
<protein>
    <recommendedName>
        <fullName evidence="3">Transposase IS200-like domain-containing protein</fullName>
    </recommendedName>
</protein>
<name>A0A6N4SVJ2_CYTH3</name>
<reference evidence="1 2" key="1">
    <citation type="journal article" date="2007" name="Appl. Environ. Microbiol.">
        <title>Genome sequence of the cellulolytic gliding bacterium Cytophaga hutchinsonii.</title>
        <authorList>
            <person name="Xie G."/>
            <person name="Bruce D.C."/>
            <person name="Challacombe J.F."/>
            <person name="Chertkov O."/>
            <person name="Detter J.C."/>
            <person name="Gilna P."/>
            <person name="Han C.S."/>
            <person name="Lucas S."/>
            <person name="Misra M."/>
            <person name="Myers G.L."/>
            <person name="Richardson P."/>
            <person name="Tapia R."/>
            <person name="Thayer N."/>
            <person name="Thompson L.S."/>
            <person name="Brettin T.S."/>
            <person name="Henrissat B."/>
            <person name="Wilson D.B."/>
            <person name="McBride M.J."/>
        </authorList>
    </citation>
    <scope>NUCLEOTIDE SEQUENCE [LARGE SCALE GENOMIC DNA]</scope>
    <source>
        <strain evidence="2">ATCC 33406 / DSM 1761 / CIP 103989 / NBRC 15051 / NCIMB 9469 / D465</strain>
    </source>
</reference>
<dbReference type="InterPro" id="IPR036515">
    <property type="entry name" value="Transposase_17_sf"/>
</dbReference>
<evidence type="ECO:0008006" key="3">
    <source>
        <dbReference type="Google" id="ProtNLM"/>
    </source>
</evidence>
<dbReference type="Gene3D" id="3.30.70.1290">
    <property type="entry name" value="Transposase IS200-like"/>
    <property type="match status" value="1"/>
</dbReference>
<evidence type="ECO:0000313" key="2">
    <source>
        <dbReference type="Proteomes" id="UP000001822"/>
    </source>
</evidence>